<dbReference type="RefSeq" id="WP_200311765.1">
    <property type="nucleotide sequence ID" value="NZ_JAENIM010000041.1"/>
</dbReference>
<evidence type="ECO:0000256" key="7">
    <source>
        <dbReference type="PROSITE-ProRule" id="PRU01373"/>
    </source>
</evidence>
<dbReference type="CDD" id="cd16913">
    <property type="entry name" value="YkuD_like"/>
    <property type="match status" value="1"/>
</dbReference>
<reference evidence="10" key="1">
    <citation type="submission" date="2021-01" db="EMBL/GenBank/DDBJ databases">
        <title>Modified the classification status of verrucomicrobia.</title>
        <authorList>
            <person name="Feng X."/>
        </authorList>
    </citation>
    <scope>NUCLEOTIDE SEQUENCE</scope>
    <source>
        <strain evidence="10">_KCTC 22039</strain>
    </source>
</reference>
<feature type="signal peptide" evidence="8">
    <location>
        <begin position="1"/>
        <end position="22"/>
    </location>
</feature>
<dbReference type="EMBL" id="JAENIM010000041">
    <property type="protein sequence ID" value="MBK1791746.1"/>
    <property type="molecule type" value="Genomic_DNA"/>
</dbReference>
<evidence type="ECO:0000313" key="10">
    <source>
        <dbReference type="EMBL" id="MBK1791746.1"/>
    </source>
</evidence>
<evidence type="ECO:0000259" key="9">
    <source>
        <dbReference type="PROSITE" id="PS52029"/>
    </source>
</evidence>
<evidence type="ECO:0000313" key="11">
    <source>
        <dbReference type="Proteomes" id="UP000624703"/>
    </source>
</evidence>
<proteinExistence type="inferred from homology"/>
<keyword evidence="8" id="KW-0732">Signal</keyword>
<evidence type="ECO:0000256" key="3">
    <source>
        <dbReference type="ARBA" id="ARBA00022679"/>
    </source>
</evidence>
<dbReference type="Pfam" id="PF03734">
    <property type="entry name" value="YkuD"/>
    <property type="match status" value="1"/>
</dbReference>
<evidence type="ECO:0000256" key="4">
    <source>
        <dbReference type="ARBA" id="ARBA00022960"/>
    </source>
</evidence>
<accession>A0A8J7MFF4</accession>
<comment type="similarity">
    <text evidence="2">Belongs to the YkuD family.</text>
</comment>
<dbReference type="GO" id="GO:0008360">
    <property type="term" value="P:regulation of cell shape"/>
    <property type="evidence" value="ECO:0007669"/>
    <property type="project" value="UniProtKB-UniRule"/>
</dbReference>
<dbReference type="PANTHER" id="PTHR30582">
    <property type="entry name" value="L,D-TRANSPEPTIDASE"/>
    <property type="match status" value="1"/>
</dbReference>
<feature type="domain" description="L,D-TPase catalytic" evidence="9">
    <location>
        <begin position="46"/>
        <end position="155"/>
    </location>
</feature>
<organism evidence="10 11">
    <name type="scientific">Persicirhabdus sediminis</name>
    <dbReference type="NCBI Taxonomy" id="454144"/>
    <lineage>
        <taxon>Bacteria</taxon>
        <taxon>Pseudomonadati</taxon>
        <taxon>Verrucomicrobiota</taxon>
        <taxon>Verrucomicrobiia</taxon>
        <taxon>Verrucomicrobiales</taxon>
        <taxon>Verrucomicrobiaceae</taxon>
        <taxon>Persicirhabdus</taxon>
    </lineage>
</organism>
<dbReference type="GO" id="GO:0018104">
    <property type="term" value="P:peptidoglycan-protein cross-linking"/>
    <property type="evidence" value="ECO:0007669"/>
    <property type="project" value="TreeGrafter"/>
</dbReference>
<dbReference type="GO" id="GO:0071972">
    <property type="term" value="F:peptidoglycan L,D-transpeptidase activity"/>
    <property type="evidence" value="ECO:0007669"/>
    <property type="project" value="TreeGrafter"/>
</dbReference>
<dbReference type="GO" id="GO:0071555">
    <property type="term" value="P:cell wall organization"/>
    <property type="evidence" value="ECO:0007669"/>
    <property type="project" value="UniProtKB-UniRule"/>
</dbReference>
<dbReference type="Proteomes" id="UP000624703">
    <property type="component" value="Unassembled WGS sequence"/>
</dbReference>
<dbReference type="AlphaFoldDB" id="A0A8J7MFF4"/>
<keyword evidence="11" id="KW-1185">Reference proteome</keyword>
<keyword evidence="5 7" id="KW-0573">Peptidoglycan synthesis</keyword>
<evidence type="ECO:0000256" key="8">
    <source>
        <dbReference type="SAM" id="SignalP"/>
    </source>
</evidence>
<protein>
    <submittedName>
        <fullName evidence="10">L,D-transpeptidase family protein</fullName>
    </submittedName>
</protein>
<dbReference type="Gene3D" id="2.40.440.10">
    <property type="entry name" value="L,D-transpeptidase catalytic domain-like"/>
    <property type="match status" value="1"/>
</dbReference>
<keyword evidence="3" id="KW-0808">Transferase</keyword>
<dbReference type="PIRSF" id="PIRSF029342">
    <property type="entry name" value="UCP029342_ErfK/YbiS/YcfS/YnhG"/>
    <property type="match status" value="1"/>
</dbReference>
<dbReference type="InterPro" id="IPR005490">
    <property type="entry name" value="LD_TPept_cat_dom"/>
</dbReference>
<dbReference type="SUPFAM" id="SSF141523">
    <property type="entry name" value="L,D-transpeptidase catalytic domain-like"/>
    <property type="match status" value="1"/>
</dbReference>
<evidence type="ECO:0000256" key="2">
    <source>
        <dbReference type="ARBA" id="ARBA00005992"/>
    </source>
</evidence>
<dbReference type="GO" id="GO:0005576">
    <property type="term" value="C:extracellular region"/>
    <property type="evidence" value="ECO:0007669"/>
    <property type="project" value="TreeGrafter"/>
</dbReference>
<comment type="pathway">
    <text evidence="1 7">Cell wall biogenesis; peptidoglycan biosynthesis.</text>
</comment>
<dbReference type="PANTHER" id="PTHR30582:SF2">
    <property type="entry name" value="L,D-TRANSPEPTIDASE YCIB-RELATED"/>
    <property type="match status" value="1"/>
</dbReference>
<keyword evidence="6 7" id="KW-0961">Cell wall biogenesis/degradation</keyword>
<feature type="chain" id="PRO_5035282212" evidence="8">
    <location>
        <begin position="23"/>
        <end position="316"/>
    </location>
</feature>
<name>A0A8J7MFF4_9BACT</name>
<feature type="active site" description="Proton donor/acceptor" evidence="7">
    <location>
        <position position="118"/>
    </location>
</feature>
<dbReference type="InterPro" id="IPR016915">
    <property type="entry name" value="UCP029342"/>
</dbReference>
<sequence>MKAKHLLLTLTLAGLSAASVLAQHKDRQYSEDSYSWHPELSKEGPIIISVSLKSQVAAVYRNGIRIGHCEVSSGKPGHETPTGVFQILNKDADHHSKTYGNASMPYSERLTWDGVALHAGGLPGYPSSHGCIHLPYEFAKKLFTLTHKGTTVVVSNDTPSVPVTSSHSLSFHSGTDGEFSWNPQASPAGPVSLLYSQADKKLYVIRNGHAIGECAVHTGWFDKRPKGTSAFVFHEWQNNGRDGTKTASWTQVGGHESNHENQLNEWFKMPAAFQKHLTEVVGPGTNLIVTNESSGANKRSQNDFSILIGHKEEKAE</sequence>
<dbReference type="PROSITE" id="PS52029">
    <property type="entry name" value="LD_TPASE"/>
    <property type="match status" value="1"/>
</dbReference>
<evidence type="ECO:0000256" key="1">
    <source>
        <dbReference type="ARBA" id="ARBA00004752"/>
    </source>
</evidence>
<dbReference type="GO" id="GO:0016740">
    <property type="term" value="F:transferase activity"/>
    <property type="evidence" value="ECO:0007669"/>
    <property type="project" value="UniProtKB-KW"/>
</dbReference>
<evidence type="ECO:0000256" key="5">
    <source>
        <dbReference type="ARBA" id="ARBA00022984"/>
    </source>
</evidence>
<dbReference type="NCBIfam" id="NF004785">
    <property type="entry name" value="PRK06132.1-2"/>
    <property type="match status" value="1"/>
</dbReference>
<dbReference type="InterPro" id="IPR050979">
    <property type="entry name" value="LD-transpeptidase"/>
</dbReference>
<gene>
    <name evidence="10" type="ORF">JIN82_11335</name>
</gene>
<keyword evidence="4 7" id="KW-0133">Cell shape</keyword>
<evidence type="ECO:0000256" key="6">
    <source>
        <dbReference type="ARBA" id="ARBA00023316"/>
    </source>
</evidence>
<dbReference type="InterPro" id="IPR038063">
    <property type="entry name" value="Transpep_catalytic_dom"/>
</dbReference>
<dbReference type="UniPathway" id="UPA00219"/>
<feature type="active site" description="Nucleophile" evidence="7">
    <location>
        <position position="131"/>
    </location>
</feature>
<comment type="caution">
    <text evidence="10">The sequence shown here is derived from an EMBL/GenBank/DDBJ whole genome shotgun (WGS) entry which is preliminary data.</text>
</comment>